<gene>
    <name evidence="2" type="ORF">ACFQMA_15180</name>
</gene>
<feature type="region of interest" description="Disordered" evidence="1">
    <location>
        <begin position="1"/>
        <end position="47"/>
    </location>
</feature>
<evidence type="ECO:0008006" key="4">
    <source>
        <dbReference type="Google" id="ProtNLM"/>
    </source>
</evidence>
<reference evidence="2 3" key="1">
    <citation type="journal article" date="2019" name="Int. J. Syst. Evol. Microbiol.">
        <title>The Global Catalogue of Microorganisms (GCM) 10K type strain sequencing project: providing services to taxonomists for standard genome sequencing and annotation.</title>
        <authorList>
            <consortium name="The Broad Institute Genomics Platform"/>
            <consortium name="The Broad Institute Genome Sequencing Center for Infectious Disease"/>
            <person name="Wu L."/>
            <person name="Ma J."/>
        </authorList>
    </citation>
    <scope>NUCLEOTIDE SEQUENCE [LARGE SCALE GENOMIC DNA]</scope>
    <source>
        <strain evidence="2 3">XZYJT29</strain>
    </source>
</reference>
<proteinExistence type="predicted"/>
<name>A0ABD5Y2M6_9EURY</name>
<accession>A0ABD5Y2M6</accession>
<evidence type="ECO:0000313" key="2">
    <source>
        <dbReference type="EMBL" id="MFC7141166.1"/>
    </source>
</evidence>
<dbReference type="RefSeq" id="WP_274322254.1">
    <property type="nucleotide sequence ID" value="NZ_CP118158.1"/>
</dbReference>
<organism evidence="2 3">
    <name type="scientific">Halosimplex aquaticum</name>
    <dbReference type="NCBI Taxonomy" id="3026162"/>
    <lineage>
        <taxon>Archaea</taxon>
        <taxon>Methanobacteriati</taxon>
        <taxon>Methanobacteriota</taxon>
        <taxon>Stenosarchaea group</taxon>
        <taxon>Halobacteria</taxon>
        <taxon>Halobacteriales</taxon>
        <taxon>Haloarculaceae</taxon>
        <taxon>Halosimplex</taxon>
    </lineage>
</organism>
<comment type="caution">
    <text evidence="2">The sequence shown here is derived from an EMBL/GenBank/DDBJ whole genome shotgun (WGS) entry which is preliminary data.</text>
</comment>
<protein>
    <recommendedName>
        <fullName evidence="4">Small CPxCG-related zinc finger protein</fullName>
    </recommendedName>
</protein>
<dbReference type="GeneID" id="78821475"/>
<dbReference type="AlphaFoldDB" id="A0ABD5Y2M6"/>
<feature type="compositionally biased region" description="Basic and acidic residues" evidence="1">
    <location>
        <begin position="13"/>
        <end position="45"/>
    </location>
</feature>
<dbReference type="Proteomes" id="UP001596432">
    <property type="component" value="Unassembled WGS sequence"/>
</dbReference>
<keyword evidence="3" id="KW-1185">Reference proteome</keyword>
<sequence length="84" mass="8958">MALTARLRSVLSDARERAGRGEGSDDAARPDEPGATDRGESRDVPETNLYECATCDTVYVAEEKSTCSTCGNAVEEVSATLSRE</sequence>
<evidence type="ECO:0000313" key="3">
    <source>
        <dbReference type="Proteomes" id="UP001596432"/>
    </source>
</evidence>
<evidence type="ECO:0000256" key="1">
    <source>
        <dbReference type="SAM" id="MobiDB-lite"/>
    </source>
</evidence>
<dbReference type="EMBL" id="JBHTAS010000001">
    <property type="protein sequence ID" value="MFC7141166.1"/>
    <property type="molecule type" value="Genomic_DNA"/>
</dbReference>